<keyword evidence="4" id="KW-0413">Isomerase</keyword>
<dbReference type="EMBL" id="JAUSUH010000007">
    <property type="protein sequence ID" value="MDQ0348797.1"/>
    <property type="molecule type" value="Genomic_DNA"/>
</dbReference>
<dbReference type="InterPro" id="IPR013766">
    <property type="entry name" value="Thioredoxin_domain"/>
</dbReference>
<evidence type="ECO:0000313" key="4">
    <source>
        <dbReference type="EMBL" id="MDQ0348797.1"/>
    </source>
</evidence>
<sequence>MSRLATPVGAHDHSEGPADAPVTLVEYGDFECPYCGEAYPILKAVQRAMGDRLRFVFRHFPIVESHPHAGRAAEFAEAAGSAGRFWQAHDMLYEHQDALADASLRHYGAALGLDAEALQAAFDGRYDAHIRADFMGGVRSGVNGTPSLFINGVRYDGERDVASLVAAIHQAAGSRNI</sequence>
<comment type="similarity">
    <text evidence="2">Belongs to the thioredoxin family. DsbA subfamily.</text>
</comment>
<keyword evidence="5" id="KW-1185">Reference proteome</keyword>
<dbReference type="RefSeq" id="WP_307061926.1">
    <property type="nucleotide sequence ID" value="NZ_JAUSUH010000007.1"/>
</dbReference>
<name>A0ABU0DK46_9HYPH</name>
<dbReference type="Gene3D" id="3.40.30.10">
    <property type="entry name" value="Glutaredoxin"/>
    <property type="match status" value="1"/>
</dbReference>
<dbReference type="Pfam" id="PF13462">
    <property type="entry name" value="Thioredoxin_4"/>
    <property type="match status" value="1"/>
</dbReference>
<dbReference type="InterPro" id="IPR012336">
    <property type="entry name" value="Thioredoxin-like_fold"/>
</dbReference>
<dbReference type="InterPro" id="IPR036249">
    <property type="entry name" value="Thioredoxin-like_sf"/>
</dbReference>
<reference evidence="4 5" key="1">
    <citation type="submission" date="2023-07" db="EMBL/GenBank/DDBJ databases">
        <title>Genomic Encyclopedia of Type Strains, Phase IV (KMG-IV): sequencing the most valuable type-strain genomes for metagenomic binning, comparative biology and taxonomic classification.</title>
        <authorList>
            <person name="Goeker M."/>
        </authorList>
    </citation>
    <scope>NUCLEOTIDE SEQUENCE [LARGE SCALE GENOMIC DNA]</scope>
    <source>
        <strain evidence="4 5">DSM 1277</strain>
    </source>
</reference>
<evidence type="ECO:0000259" key="3">
    <source>
        <dbReference type="PROSITE" id="PS51352"/>
    </source>
</evidence>
<accession>A0ABU0DK46</accession>
<organism evidence="4 5">
    <name type="scientific">Ancylobacter vacuolatus</name>
    <dbReference type="NCBI Taxonomy" id="223389"/>
    <lineage>
        <taxon>Bacteria</taxon>
        <taxon>Pseudomonadati</taxon>
        <taxon>Pseudomonadota</taxon>
        <taxon>Alphaproteobacteria</taxon>
        <taxon>Hyphomicrobiales</taxon>
        <taxon>Xanthobacteraceae</taxon>
        <taxon>Ancylobacter</taxon>
    </lineage>
</organism>
<dbReference type="SUPFAM" id="SSF52833">
    <property type="entry name" value="Thioredoxin-like"/>
    <property type="match status" value="1"/>
</dbReference>
<comment type="caution">
    <text evidence="4">The sequence shown here is derived from an EMBL/GenBank/DDBJ whole genome shotgun (WGS) entry which is preliminary data.</text>
</comment>
<evidence type="ECO:0000256" key="1">
    <source>
        <dbReference type="ARBA" id="ARBA00003565"/>
    </source>
</evidence>
<comment type="function">
    <text evidence="1">May be required for disulfide bond formation in some proteins.</text>
</comment>
<protein>
    <submittedName>
        <fullName evidence="4">Protein-disulfide isomerase</fullName>
    </submittedName>
</protein>
<dbReference type="GO" id="GO:0016853">
    <property type="term" value="F:isomerase activity"/>
    <property type="evidence" value="ECO:0007669"/>
    <property type="project" value="UniProtKB-KW"/>
</dbReference>
<evidence type="ECO:0000313" key="5">
    <source>
        <dbReference type="Proteomes" id="UP001238467"/>
    </source>
</evidence>
<dbReference type="PANTHER" id="PTHR13887">
    <property type="entry name" value="GLUTATHIONE S-TRANSFERASE KAPPA"/>
    <property type="match status" value="1"/>
</dbReference>
<evidence type="ECO:0000256" key="2">
    <source>
        <dbReference type="ARBA" id="ARBA00005791"/>
    </source>
</evidence>
<dbReference type="PROSITE" id="PS51352">
    <property type="entry name" value="THIOREDOXIN_2"/>
    <property type="match status" value="1"/>
</dbReference>
<gene>
    <name evidence="4" type="ORF">J2S76_003231</name>
</gene>
<feature type="domain" description="Thioredoxin" evidence="3">
    <location>
        <begin position="1"/>
        <end position="173"/>
    </location>
</feature>
<dbReference type="Proteomes" id="UP001238467">
    <property type="component" value="Unassembled WGS sequence"/>
</dbReference>
<dbReference type="PANTHER" id="PTHR13887:SF55">
    <property type="entry name" value="SLR0313 PROTEIN"/>
    <property type="match status" value="1"/>
</dbReference>
<proteinExistence type="inferred from homology"/>